<reference evidence="2" key="1">
    <citation type="submission" date="2021-02" db="EMBL/GenBank/DDBJ databases">
        <authorList>
            <person name="Dougan E. K."/>
            <person name="Rhodes N."/>
            <person name="Thang M."/>
            <person name="Chan C."/>
        </authorList>
    </citation>
    <scope>NUCLEOTIDE SEQUENCE</scope>
</reference>
<feature type="compositionally biased region" description="Polar residues" evidence="1">
    <location>
        <begin position="185"/>
        <end position="197"/>
    </location>
</feature>
<sequence>MAAVAGHSHDKGFASQSFSRELLLDLQGVLKRSEEFKRDPRKPLIRQIWLPSEWLAEPEEFDPDFTWDDTVAPVPSGAWEPGQQQQQQQQQQQKQQQQPSAAPSAPGSSLAAEAPRASAEAAPITDSSSAIAVTKSQSVSNTTEASNAGSSAGSIGRQTISIATHTPANIGSSSSATKSNVNSKDSTSIRGNSFINHTQSSTTSISTDSTPNTPGTLYGNNIRILTKNISSVSTASTTSSDINTVNNNNSHVSNKNSSVSSSTNNSTTTNKNDTQSGSILESMGLHPPKSGQKEPVESPVPRRTVEEEATKAITAMLGLGTAKVAAPGPPVPPPPRPRPPAPIALSAAVGINPGNAPVDEAFHQLVACLLASPHRALLLPHLREQAPYPLRALLNDGLGLGAWLQYRAGQIAIAGIPGAEIVSLICERPLAAPMMLPGTPPSFNSRAAEFVPTPPRGDMRLNPHAVEFKPFLSTSAGALSPPPFPPFAAATLPPAAAAFAGTAAWPTPPPPQQPPSCGTEDNGDFSREEMNLLGSQLCEEIYGLEGEDPSSARTSAGTSREASEETFCSEERSSDAPLLLRSAGANAAGMSRHVAVW</sequence>
<dbReference type="AlphaFoldDB" id="A0A813LV76"/>
<feature type="region of interest" description="Disordered" evidence="1">
    <location>
        <begin position="503"/>
        <end position="525"/>
    </location>
</feature>
<name>A0A813LV76_POLGL</name>
<protein>
    <submittedName>
        <fullName evidence="2">Uncharacterized protein</fullName>
    </submittedName>
</protein>
<feature type="region of interest" description="Disordered" evidence="1">
    <location>
        <begin position="135"/>
        <end position="154"/>
    </location>
</feature>
<feature type="compositionally biased region" description="Low complexity" evidence="1">
    <location>
        <begin position="237"/>
        <end position="274"/>
    </location>
</feature>
<proteinExistence type="predicted"/>
<evidence type="ECO:0000313" key="3">
    <source>
        <dbReference type="Proteomes" id="UP000626109"/>
    </source>
</evidence>
<accession>A0A813LV76</accession>
<feature type="compositionally biased region" description="Low complexity" evidence="1">
    <location>
        <begin position="140"/>
        <end position="154"/>
    </location>
</feature>
<feature type="region of interest" description="Disordered" evidence="1">
    <location>
        <begin position="237"/>
        <end position="304"/>
    </location>
</feature>
<gene>
    <name evidence="2" type="ORF">PGLA2088_LOCUS50155</name>
</gene>
<feature type="compositionally biased region" description="Low complexity" evidence="1">
    <location>
        <begin position="198"/>
        <end position="210"/>
    </location>
</feature>
<feature type="region of interest" description="Disordered" evidence="1">
    <location>
        <begin position="60"/>
        <end position="129"/>
    </location>
</feature>
<feature type="compositionally biased region" description="Polar residues" evidence="1">
    <location>
        <begin position="551"/>
        <end position="560"/>
    </location>
</feature>
<organism evidence="2 3">
    <name type="scientific">Polarella glacialis</name>
    <name type="common">Dinoflagellate</name>
    <dbReference type="NCBI Taxonomy" id="89957"/>
    <lineage>
        <taxon>Eukaryota</taxon>
        <taxon>Sar</taxon>
        <taxon>Alveolata</taxon>
        <taxon>Dinophyceae</taxon>
        <taxon>Suessiales</taxon>
        <taxon>Suessiaceae</taxon>
        <taxon>Polarella</taxon>
    </lineage>
</organism>
<feature type="compositionally biased region" description="Low complexity" evidence="1">
    <location>
        <begin position="83"/>
        <end position="123"/>
    </location>
</feature>
<feature type="region of interest" description="Disordered" evidence="1">
    <location>
        <begin position="166"/>
        <end position="214"/>
    </location>
</feature>
<evidence type="ECO:0000313" key="2">
    <source>
        <dbReference type="EMBL" id="CAE8740770.1"/>
    </source>
</evidence>
<comment type="caution">
    <text evidence="2">The sequence shown here is derived from an EMBL/GenBank/DDBJ whole genome shotgun (WGS) entry which is preliminary data.</text>
</comment>
<dbReference type="EMBL" id="CAJNNW010037320">
    <property type="protein sequence ID" value="CAE8740770.1"/>
    <property type="molecule type" value="Genomic_DNA"/>
</dbReference>
<dbReference type="Proteomes" id="UP000626109">
    <property type="component" value="Unassembled WGS sequence"/>
</dbReference>
<evidence type="ECO:0000256" key="1">
    <source>
        <dbReference type="SAM" id="MobiDB-lite"/>
    </source>
</evidence>
<feature type="region of interest" description="Disordered" evidence="1">
    <location>
        <begin position="545"/>
        <end position="574"/>
    </location>
</feature>
<feature type="compositionally biased region" description="Low complexity" evidence="1">
    <location>
        <begin position="172"/>
        <end position="184"/>
    </location>
</feature>